<comment type="caution">
    <text evidence="2">The sequence shown here is derived from an EMBL/GenBank/DDBJ whole genome shotgun (WGS) entry which is preliminary data.</text>
</comment>
<dbReference type="OMA" id="LADEWSI"/>
<organism evidence="2 3">
    <name type="scientific">Corchorus capsularis</name>
    <name type="common">Jute</name>
    <dbReference type="NCBI Taxonomy" id="210143"/>
    <lineage>
        <taxon>Eukaryota</taxon>
        <taxon>Viridiplantae</taxon>
        <taxon>Streptophyta</taxon>
        <taxon>Embryophyta</taxon>
        <taxon>Tracheophyta</taxon>
        <taxon>Spermatophyta</taxon>
        <taxon>Magnoliopsida</taxon>
        <taxon>eudicotyledons</taxon>
        <taxon>Gunneridae</taxon>
        <taxon>Pentapetalae</taxon>
        <taxon>rosids</taxon>
        <taxon>malvids</taxon>
        <taxon>Malvales</taxon>
        <taxon>Malvaceae</taxon>
        <taxon>Grewioideae</taxon>
        <taxon>Apeibeae</taxon>
        <taxon>Corchorus</taxon>
    </lineage>
</organism>
<evidence type="ECO:0008006" key="4">
    <source>
        <dbReference type="Google" id="ProtNLM"/>
    </source>
</evidence>
<keyword evidence="3" id="KW-1185">Reference proteome</keyword>
<dbReference type="Gene3D" id="2.40.160.200">
    <property type="entry name" value="LURP1-related"/>
    <property type="match status" value="1"/>
</dbReference>
<dbReference type="STRING" id="210143.A0A1R3GHX4"/>
<dbReference type="InterPro" id="IPR007612">
    <property type="entry name" value="LOR"/>
</dbReference>
<reference evidence="2 3" key="1">
    <citation type="submission" date="2013-09" db="EMBL/GenBank/DDBJ databases">
        <title>Corchorus capsularis genome sequencing.</title>
        <authorList>
            <person name="Alam M."/>
            <person name="Haque M.S."/>
            <person name="Islam M.S."/>
            <person name="Emdad E.M."/>
            <person name="Islam M.M."/>
            <person name="Ahmed B."/>
            <person name="Halim A."/>
            <person name="Hossen Q.M.M."/>
            <person name="Hossain M.Z."/>
            <person name="Ahmed R."/>
            <person name="Khan M.M."/>
            <person name="Islam R."/>
            <person name="Rashid M.M."/>
            <person name="Khan S.A."/>
            <person name="Rahman M.S."/>
            <person name="Alam M."/>
        </authorList>
    </citation>
    <scope>NUCLEOTIDE SEQUENCE [LARGE SCALE GENOMIC DNA]</scope>
    <source>
        <strain evidence="3">cv. CVL-1</strain>
        <tissue evidence="2">Whole seedling</tissue>
    </source>
</reference>
<dbReference type="PANTHER" id="PTHR31087:SF22">
    <property type="entry name" value="PROTEIN LURP-ONE-RELATED 8"/>
    <property type="match status" value="1"/>
</dbReference>
<dbReference type="Pfam" id="PF04525">
    <property type="entry name" value="LOR"/>
    <property type="match status" value="1"/>
</dbReference>
<dbReference type="Gramene" id="OMO57667">
    <property type="protein sequence ID" value="OMO57667"/>
    <property type="gene ID" value="CCACVL1_25714"/>
</dbReference>
<dbReference type="OrthoDB" id="748129at2759"/>
<evidence type="ECO:0000313" key="3">
    <source>
        <dbReference type="Proteomes" id="UP000188268"/>
    </source>
</evidence>
<protein>
    <recommendedName>
        <fullName evidence="4">Initiation factor 2B-related protein</fullName>
    </recommendedName>
</protein>
<dbReference type="InterPro" id="IPR025659">
    <property type="entry name" value="Tubby-like_C"/>
</dbReference>
<dbReference type="AlphaFoldDB" id="A0A1R3GHX4"/>
<proteinExistence type="inferred from homology"/>
<gene>
    <name evidence="2" type="ORF">CCACVL1_25714</name>
</gene>
<dbReference type="EMBL" id="AWWV01014320">
    <property type="protein sequence ID" value="OMO57667.1"/>
    <property type="molecule type" value="Genomic_DNA"/>
</dbReference>
<accession>A0A1R3GHX4</accession>
<sequence>MTKVYPNAGFSGSDANSAPPAKVLVGVKRETVLTVWKKSLLFNCNGFTVFDGKGDLVFRVDNYMEGNKGEILLMDATGKPLLTIRRKKISLGDCWLVYEGETLVNPRFSVRKSVNILNSKCLAYVSNGNSNSRNNSMYEIEGSYSQRCCGVYDDKRRLVAEIKRKEAVGGVAFGTDVFRLVVQPENIRTDFAMALVILLDQMFGSSRRSST</sequence>
<name>A0A1R3GHX4_COCAP</name>
<comment type="similarity">
    <text evidence="1">Belongs to the LOR family.</text>
</comment>
<dbReference type="InterPro" id="IPR038595">
    <property type="entry name" value="LOR_sf"/>
</dbReference>
<dbReference type="Proteomes" id="UP000188268">
    <property type="component" value="Unassembled WGS sequence"/>
</dbReference>
<dbReference type="SUPFAM" id="SSF54518">
    <property type="entry name" value="Tubby C-terminal domain-like"/>
    <property type="match status" value="1"/>
</dbReference>
<evidence type="ECO:0000313" key="2">
    <source>
        <dbReference type="EMBL" id="OMO57667.1"/>
    </source>
</evidence>
<dbReference type="PANTHER" id="PTHR31087">
    <property type="match status" value="1"/>
</dbReference>
<evidence type="ECO:0000256" key="1">
    <source>
        <dbReference type="ARBA" id="ARBA00005437"/>
    </source>
</evidence>